<keyword evidence="3" id="KW-0732">Signal</keyword>
<comment type="similarity">
    <text evidence="1 3">Belongs to the type-B carboxylesterase/lipase family.</text>
</comment>
<dbReference type="ESTHER" id="9pezi-w3x7x1">
    <property type="family name" value="Fungal_carboxylesterase_lipase"/>
</dbReference>
<dbReference type="GO" id="GO:0016787">
    <property type="term" value="F:hydrolase activity"/>
    <property type="evidence" value="ECO:0007669"/>
    <property type="project" value="UniProtKB-KW"/>
</dbReference>
<dbReference type="PROSITE" id="PS00122">
    <property type="entry name" value="CARBOXYLESTERASE_B_1"/>
    <property type="match status" value="1"/>
</dbReference>
<feature type="signal peptide" evidence="3">
    <location>
        <begin position="1"/>
        <end position="24"/>
    </location>
</feature>
<feature type="domain" description="Carboxylesterase type B" evidence="4">
    <location>
        <begin position="29"/>
        <end position="499"/>
    </location>
</feature>
<dbReference type="InterPro" id="IPR019826">
    <property type="entry name" value="Carboxylesterase_B_AS"/>
</dbReference>
<evidence type="ECO:0000256" key="2">
    <source>
        <dbReference type="ARBA" id="ARBA00022801"/>
    </source>
</evidence>
<dbReference type="EMBL" id="KI912112">
    <property type="protein sequence ID" value="ETS81256.1"/>
    <property type="molecule type" value="Genomic_DNA"/>
</dbReference>
<dbReference type="InParanoid" id="W3X7X1"/>
<dbReference type="PANTHER" id="PTHR11559">
    <property type="entry name" value="CARBOXYLESTERASE"/>
    <property type="match status" value="1"/>
</dbReference>
<feature type="chain" id="PRO_5005150187" description="Carboxylic ester hydrolase" evidence="3">
    <location>
        <begin position="25"/>
        <end position="534"/>
    </location>
</feature>
<evidence type="ECO:0000313" key="6">
    <source>
        <dbReference type="Proteomes" id="UP000030651"/>
    </source>
</evidence>
<protein>
    <recommendedName>
        <fullName evidence="3">Carboxylic ester hydrolase</fullName>
        <ecNumber evidence="3">3.1.1.-</ecNumber>
    </recommendedName>
</protein>
<dbReference type="EC" id="3.1.1.-" evidence="3"/>
<evidence type="ECO:0000256" key="3">
    <source>
        <dbReference type="RuleBase" id="RU361235"/>
    </source>
</evidence>
<dbReference type="HOGENOM" id="CLU_006586_16_3_1"/>
<gene>
    <name evidence="5" type="ORF">PFICI_06258</name>
</gene>
<dbReference type="KEGG" id="pfy:PFICI_06258"/>
<proteinExistence type="inferred from homology"/>
<dbReference type="OMA" id="MWSYPAG"/>
<dbReference type="GeneID" id="19271271"/>
<dbReference type="InterPro" id="IPR029058">
    <property type="entry name" value="AB_hydrolase_fold"/>
</dbReference>
<evidence type="ECO:0000259" key="4">
    <source>
        <dbReference type="Pfam" id="PF00135"/>
    </source>
</evidence>
<dbReference type="SUPFAM" id="SSF53474">
    <property type="entry name" value="alpha/beta-Hydrolases"/>
    <property type="match status" value="1"/>
</dbReference>
<dbReference type="InterPro" id="IPR002018">
    <property type="entry name" value="CarbesteraseB"/>
</dbReference>
<accession>W3X7X1</accession>
<keyword evidence="6" id="KW-1185">Reference proteome</keyword>
<keyword evidence="2 3" id="KW-0378">Hydrolase</keyword>
<dbReference type="AlphaFoldDB" id="W3X7X1"/>
<name>W3X7X1_PESFW</name>
<dbReference type="OrthoDB" id="408631at2759"/>
<dbReference type="Proteomes" id="UP000030651">
    <property type="component" value="Unassembled WGS sequence"/>
</dbReference>
<dbReference type="Gene3D" id="3.40.50.1820">
    <property type="entry name" value="alpha/beta hydrolase"/>
    <property type="match status" value="1"/>
</dbReference>
<dbReference type="eggNOG" id="KOG1516">
    <property type="taxonomic scope" value="Eukaryota"/>
</dbReference>
<organism evidence="5 6">
    <name type="scientific">Pestalotiopsis fici (strain W106-1 / CGMCC3.15140)</name>
    <dbReference type="NCBI Taxonomy" id="1229662"/>
    <lineage>
        <taxon>Eukaryota</taxon>
        <taxon>Fungi</taxon>
        <taxon>Dikarya</taxon>
        <taxon>Ascomycota</taxon>
        <taxon>Pezizomycotina</taxon>
        <taxon>Sordariomycetes</taxon>
        <taxon>Xylariomycetidae</taxon>
        <taxon>Amphisphaeriales</taxon>
        <taxon>Sporocadaceae</taxon>
        <taxon>Pestalotiopsis</taxon>
    </lineage>
</organism>
<evidence type="ECO:0000256" key="1">
    <source>
        <dbReference type="ARBA" id="ARBA00005964"/>
    </source>
</evidence>
<dbReference type="RefSeq" id="XP_007833030.1">
    <property type="nucleotide sequence ID" value="XM_007834839.1"/>
</dbReference>
<sequence>MGLLRNHEVILSSVLGLLAPVIRAALYDSVLQTPNGPVQGYPAFNSSPANMNLTHWKDVTVWKGIPFAADTSGENRFRAPQPVSPWNTTFDAKDYGLACVASGTTYADIGEDCLNVNVWSAANSTDDKLPVVMWSYPAGGSNADPRFDGAGMADKGVVFVNYNYRTGATGWLVTPELTEENLNSIGVNSSGNYGMLDQFAAVQWIRDNIASFGGDPDRITVSGQSAGSAATYHILNSNLTQGKIVGAIIQSGVRDPYDPLATSLAEGYQTYDVSLNYSQTFMESVNCSTIACMRALDWSTLDNTAMPGSTGPSFKPTLDYYAMPDTYLNTLQKGLANDVPVMTGNTRDESGASYGLNITLATYLADVNSTYTGDFVDRFLSAYAANDSATASAAENAQFTDRSKVGTQNWAAYWLGSNVTTSPVWTWLWTHAPPGQDAGAAHMTEIQYTQNNLYNVYYGAWEAEDYQIAATMNGYWVNFIKNGDPNGDGLPQWDQATADGTVTQELGEGWGAIPVADDEQISLFNDWFPTLTAI</sequence>
<dbReference type="Pfam" id="PF00135">
    <property type="entry name" value="COesterase"/>
    <property type="match status" value="1"/>
</dbReference>
<evidence type="ECO:0000313" key="5">
    <source>
        <dbReference type="EMBL" id="ETS81256.1"/>
    </source>
</evidence>
<reference evidence="6" key="1">
    <citation type="journal article" date="2015" name="BMC Genomics">
        <title>Genomic and transcriptomic analysis of the endophytic fungus Pestalotiopsis fici reveals its lifestyle and high potential for synthesis of natural products.</title>
        <authorList>
            <person name="Wang X."/>
            <person name="Zhang X."/>
            <person name="Liu L."/>
            <person name="Xiang M."/>
            <person name="Wang W."/>
            <person name="Sun X."/>
            <person name="Che Y."/>
            <person name="Guo L."/>
            <person name="Liu G."/>
            <person name="Guo L."/>
            <person name="Wang C."/>
            <person name="Yin W.B."/>
            <person name="Stadler M."/>
            <person name="Zhang X."/>
            <person name="Liu X."/>
        </authorList>
    </citation>
    <scope>NUCLEOTIDE SEQUENCE [LARGE SCALE GENOMIC DNA]</scope>
    <source>
        <strain evidence="6">W106-1 / CGMCC3.15140</strain>
    </source>
</reference>
<dbReference type="InterPro" id="IPR050309">
    <property type="entry name" value="Type-B_Carboxylest/Lipase"/>
</dbReference>